<accession>A0A7S6R8L3</accession>
<dbReference type="EMBL" id="MT708545">
    <property type="protein sequence ID" value="QOV06124.1"/>
    <property type="molecule type" value="Genomic_DNA"/>
</dbReference>
<name>A0A7S6R8L3_9CAUD</name>
<feature type="compositionally biased region" description="Basic and acidic residues" evidence="1">
    <location>
        <begin position="769"/>
        <end position="791"/>
    </location>
</feature>
<protein>
    <submittedName>
        <fullName evidence="2">Uncharacterized protein</fullName>
    </submittedName>
</protein>
<feature type="compositionally biased region" description="Polar residues" evidence="1">
    <location>
        <begin position="353"/>
        <end position="362"/>
    </location>
</feature>
<gene>
    <name evidence="2" type="ORF">CPT_Pasto_050</name>
</gene>
<keyword evidence="3" id="KW-1185">Reference proteome</keyword>
<evidence type="ECO:0000313" key="3">
    <source>
        <dbReference type="Proteomes" id="UP000593603"/>
    </source>
</evidence>
<sequence length="806" mass="89843">MAGLFGSGVQAPQLRQVPLQPAGIPGSTFVRPQEVQTGGNLKALADALGGLNSALQNYGNVTARQEEDPQSRANREWIAKRQQMSIEDLRKEAAAGTADGVRVREDALFSLLGERANDDFRKRWTEFYNTEFDRTSGDASAEYERLRQEYASGLPNDLAKGNFYRLTKDHYSAWMQKDTEQKVEVAKQNIGTTIMDGFRNSIDDARGIHGKDENAAAKIIFQKSAANRDFIGLSGQEQNDAIFELAREYALKGDEKMARALLEGERVGSDGKPLPALIKSSAYASKGLQLLEQAGAQRDQVWSKENLDAQVADNELIDRGAFNKAEADKRRGQPGYPDDKLARMVAQSENNLQSIRNKAATEQTKRATRLHSERQEQDVIGQAYVKMQTLGGVNDLEDVEIDAPSGDGKTTLTRNQIINKVTSRFESQMDDEQETLISQGATPEEARKQIRGKKLTFYSVNRIENREWSDLLNGIAGRASTEGLLERGDNAKKLAEDAELYRELKASNPAYLATLLQDAKSKDFLESYTNSVENRKLPPEEALHSAAVWASQDERVKAGNIVGRKDAEQMAERLLGDIGADVRGPAFAHVLQRIQDISANGATQRETRDLLKKELEDTTVVINGVMVQDNNDLPDDFPALVERQLASTVPMLKSRGIEDAEDLFIVPVSGQSKWAIYSKKLGFANTGIYITPQSLQAERSGIVRGQEELTRKMLKAADAERAAYKKEYDASIAADRKEIERWSKRTGFMSKGIAARLQQNLDRRLARDADLMKTTPQERADRRTEQLRKQQAENFKNLGFGDRFND</sequence>
<proteinExistence type="predicted"/>
<evidence type="ECO:0000313" key="2">
    <source>
        <dbReference type="EMBL" id="QOV06124.1"/>
    </source>
</evidence>
<feature type="region of interest" description="Disordered" evidence="1">
    <location>
        <begin position="769"/>
        <end position="806"/>
    </location>
</feature>
<evidence type="ECO:0000256" key="1">
    <source>
        <dbReference type="SAM" id="MobiDB-lite"/>
    </source>
</evidence>
<feature type="region of interest" description="Disordered" evidence="1">
    <location>
        <begin position="353"/>
        <end position="375"/>
    </location>
</feature>
<reference evidence="2 3" key="1">
    <citation type="submission" date="2020-07" db="EMBL/GenBank/DDBJ databases">
        <title>Complete genome sequence of Rhizobium japonicum phage Pasto.</title>
        <authorList>
            <person name="Manuel N.S."/>
            <person name="Ravindran A."/>
            <person name="Newkirk H."/>
            <person name="Gonzalez C."/>
            <person name="Young R."/>
            <person name="Liu M."/>
        </authorList>
    </citation>
    <scope>NUCLEOTIDE SEQUENCE [LARGE SCALE GENOMIC DNA]</scope>
</reference>
<dbReference type="Proteomes" id="UP000593603">
    <property type="component" value="Segment"/>
</dbReference>
<organism evidence="2 3">
    <name type="scientific">Rhizobium phage Pasto</name>
    <dbReference type="NCBI Taxonomy" id="2767575"/>
    <lineage>
        <taxon>Viruses</taxon>
        <taxon>Duplodnaviria</taxon>
        <taxon>Heunggongvirae</taxon>
        <taxon>Uroviricota</taxon>
        <taxon>Caudoviricetes</taxon>
        <taxon>Autographivirales</taxon>
        <taxon>Autographivirales incertae sedis</taxon>
        <taxon>Pastovirus</taxon>
        <taxon>Pastovirus pasto</taxon>
    </lineage>
</organism>